<sequence>MDTQVINWIYEHSIKYGYSDLSCKLEAHFKVSSRRPSFPKLGFLLHFRNLQILSCKAQLNTKADLEQLCGDIEDIFKYKPFHVSRIQKRCIKLFFAAKLYLVELEGLEQCSIMRHLPHCDWEDIKLKYGFEDDKFKEEFTSFFARTQEAVECGRKRKSTGTARHLDQDLINVVNLCITHELPQLIDLLKMLLPTTAIEKVITSEELQKSLRKQGVSEYTVLLKCLEENVTEAALNEVLEEVAPEIQRNTALENINIRKGEEHSGTEQKEPKGEQKEQIVSGNVRNENSHLTEVNDRLSEIHLNGKTIKLKANSKYSTSEKKLMLISTQNNIGDTQMIIANAKECEIPKCNSNFVITCTHFRRLNPQTVHTCAVSEGNDSDESKVQKLKELIYSLENYTTLLKAKLKQYEKKKSGVATRRKEEPGSGDGNGGQSGNPETTTIANPSATNETTSRNDASDTVKQSSDSQGGNPDFTASSLACSWSKISDLSLNLDAREQVHMIQSNVVRTVNCSTPDKENASDRTHISNTGEERIEGEIYASTSEEYSSQETYKSKETFDFALRVPDCHSDCRTFRF</sequence>
<organism evidence="2 3">
    <name type="scientific">Petrolisthes manimaculis</name>
    <dbReference type="NCBI Taxonomy" id="1843537"/>
    <lineage>
        <taxon>Eukaryota</taxon>
        <taxon>Metazoa</taxon>
        <taxon>Ecdysozoa</taxon>
        <taxon>Arthropoda</taxon>
        <taxon>Crustacea</taxon>
        <taxon>Multicrustacea</taxon>
        <taxon>Malacostraca</taxon>
        <taxon>Eumalacostraca</taxon>
        <taxon>Eucarida</taxon>
        <taxon>Decapoda</taxon>
        <taxon>Pleocyemata</taxon>
        <taxon>Anomura</taxon>
        <taxon>Galatheoidea</taxon>
        <taxon>Porcellanidae</taxon>
        <taxon>Petrolisthes</taxon>
    </lineage>
</organism>
<evidence type="ECO:0000313" key="2">
    <source>
        <dbReference type="EMBL" id="KAK4290595.1"/>
    </source>
</evidence>
<dbReference type="Proteomes" id="UP001292094">
    <property type="component" value="Unassembled WGS sequence"/>
</dbReference>
<reference evidence="2" key="1">
    <citation type="submission" date="2023-11" db="EMBL/GenBank/DDBJ databases">
        <title>Genome assemblies of two species of porcelain crab, Petrolisthes cinctipes and Petrolisthes manimaculis (Anomura: Porcellanidae).</title>
        <authorList>
            <person name="Angst P."/>
        </authorList>
    </citation>
    <scope>NUCLEOTIDE SEQUENCE</scope>
    <source>
        <strain evidence="2">PB745_02</strain>
        <tissue evidence="2">Gill</tissue>
    </source>
</reference>
<comment type="caution">
    <text evidence="2">The sequence shown here is derived from an EMBL/GenBank/DDBJ whole genome shotgun (WGS) entry which is preliminary data.</text>
</comment>
<feature type="region of interest" description="Disordered" evidence="1">
    <location>
        <begin position="411"/>
        <end position="472"/>
    </location>
</feature>
<keyword evidence="3" id="KW-1185">Reference proteome</keyword>
<evidence type="ECO:0000256" key="1">
    <source>
        <dbReference type="SAM" id="MobiDB-lite"/>
    </source>
</evidence>
<proteinExistence type="predicted"/>
<feature type="compositionally biased region" description="Basic and acidic residues" evidence="1">
    <location>
        <begin position="255"/>
        <end position="276"/>
    </location>
</feature>
<feature type="region of interest" description="Disordered" evidence="1">
    <location>
        <begin position="253"/>
        <end position="278"/>
    </location>
</feature>
<gene>
    <name evidence="2" type="ORF">Pmani_036521</name>
</gene>
<accession>A0AAE1NIC7</accession>
<protein>
    <submittedName>
        <fullName evidence="2">Uncharacterized protein</fullName>
    </submittedName>
</protein>
<dbReference type="AlphaFoldDB" id="A0AAE1NIC7"/>
<dbReference type="EMBL" id="JAWZYT010005428">
    <property type="protein sequence ID" value="KAK4290595.1"/>
    <property type="molecule type" value="Genomic_DNA"/>
</dbReference>
<feature type="compositionally biased region" description="Basic and acidic residues" evidence="1">
    <location>
        <begin position="411"/>
        <end position="423"/>
    </location>
</feature>
<evidence type="ECO:0000313" key="3">
    <source>
        <dbReference type="Proteomes" id="UP001292094"/>
    </source>
</evidence>
<feature type="compositionally biased region" description="Polar residues" evidence="1">
    <location>
        <begin position="436"/>
        <end position="472"/>
    </location>
</feature>
<name>A0AAE1NIC7_9EUCA</name>